<gene>
    <name evidence="1" type="ORF">E1284_39010</name>
</gene>
<protein>
    <recommendedName>
        <fullName evidence="3">NTP pyrophosphohydrolase MazG putative catalytic core domain-containing protein</fullName>
    </recommendedName>
</protein>
<dbReference type="AlphaFoldDB" id="A0A4V2XJJ6"/>
<dbReference type="EMBL" id="SMJW01000420">
    <property type="protein sequence ID" value="TDC02896.1"/>
    <property type="molecule type" value="Genomic_DNA"/>
</dbReference>
<comment type="caution">
    <text evidence="1">The sequence shown here is derived from an EMBL/GenBank/DDBJ whole genome shotgun (WGS) entry which is preliminary data.</text>
</comment>
<sequence>MFENAETVGPPTLSLNAVMTTEPAARPAEPCDGFWEDTARIRAGYLAEVPTQTLVLKVAEEVGEVAEAYIGMTGGNPRKGVHKNRSDVLDELADVILAAAVPMVDLAGGAAQAEAHLARRLGIVSARDVAAPPVTPHPPE</sequence>
<dbReference type="RefSeq" id="WP_131945165.1">
    <property type="nucleotide sequence ID" value="NZ_BAAAMX010000050.1"/>
</dbReference>
<evidence type="ECO:0008006" key="3">
    <source>
        <dbReference type="Google" id="ProtNLM"/>
    </source>
</evidence>
<dbReference type="SUPFAM" id="SSF101386">
    <property type="entry name" value="all-alpha NTP pyrophosphatases"/>
    <property type="match status" value="1"/>
</dbReference>
<name>A0A4V2XJJ6_9ACTN</name>
<evidence type="ECO:0000313" key="1">
    <source>
        <dbReference type="EMBL" id="TDC02896.1"/>
    </source>
</evidence>
<dbReference type="Proteomes" id="UP000295431">
    <property type="component" value="Unassembled WGS sequence"/>
</dbReference>
<dbReference type="InterPro" id="IPR044548">
    <property type="entry name" value="AF0060_NTP-PPase_MazG-like"/>
</dbReference>
<dbReference type="CDD" id="cd11533">
    <property type="entry name" value="NTP-PPase_Af0060_like"/>
    <property type="match status" value="1"/>
</dbReference>
<reference evidence="1 2" key="1">
    <citation type="submission" date="2019-03" db="EMBL/GenBank/DDBJ databases">
        <title>Draft genome sequences of novel Actinobacteria.</title>
        <authorList>
            <person name="Sahin N."/>
            <person name="Ay H."/>
            <person name="Saygin H."/>
        </authorList>
    </citation>
    <scope>NUCLEOTIDE SEQUENCE [LARGE SCALE GENOMIC DNA]</scope>
    <source>
        <strain evidence="1 2">DSM 45347</strain>
    </source>
</reference>
<evidence type="ECO:0000313" key="2">
    <source>
        <dbReference type="Proteomes" id="UP000295431"/>
    </source>
</evidence>
<organism evidence="1 2">
    <name type="scientific">Actinomadura bangladeshensis</name>
    <dbReference type="NCBI Taxonomy" id="453573"/>
    <lineage>
        <taxon>Bacteria</taxon>
        <taxon>Bacillati</taxon>
        <taxon>Actinomycetota</taxon>
        <taxon>Actinomycetes</taxon>
        <taxon>Streptosporangiales</taxon>
        <taxon>Thermomonosporaceae</taxon>
        <taxon>Actinomadura</taxon>
    </lineage>
</organism>
<keyword evidence="2" id="KW-1185">Reference proteome</keyword>
<proteinExistence type="predicted"/>
<dbReference type="OrthoDB" id="21342at2"/>
<dbReference type="Gene3D" id="1.10.287.1080">
    <property type="entry name" value="MazG-like"/>
    <property type="match status" value="1"/>
</dbReference>
<accession>A0A4V2XJJ6</accession>